<evidence type="ECO:0000256" key="1">
    <source>
        <dbReference type="ARBA" id="ARBA00004196"/>
    </source>
</evidence>
<organism evidence="5 6">
    <name type="scientific">Candidatus Segetimicrobium genomatis</name>
    <dbReference type="NCBI Taxonomy" id="2569760"/>
    <lineage>
        <taxon>Bacteria</taxon>
        <taxon>Bacillati</taxon>
        <taxon>Candidatus Sysuimicrobiota</taxon>
        <taxon>Candidatus Sysuimicrobiia</taxon>
        <taxon>Candidatus Sysuimicrobiales</taxon>
        <taxon>Candidatus Segetimicrobiaceae</taxon>
        <taxon>Candidatus Segetimicrobium</taxon>
    </lineage>
</organism>
<comment type="subcellular location">
    <subcellularLocation>
        <location evidence="1">Cell envelope</location>
    </subcellularLocation>
</comment>
<evidence type="ECO:0000256" key="3">
    <source>
        <dbReference type="ARBA" id="ARBA00022729"/>
    </source>
</evidence>
<dbReference type="PANTHER" id="PTHR46847">
    <property type="entry name" value="D-ALLOSE-BINDING PERIPLASMIC PROTEIN-RELATED"/>
    <property type="match status" value="1"/>
</dbReference>
<name>A0A537M804_9BACT</name>
<dbReference type="Pfam" id="PF13407">
    <property type="entry name" value="Peripla_BP_4"/>
    <property type="match status" value="1"/>
</dbReference>
<gene>
    <name evidence="5" type="ORF">E6H02_00815</name>
</gene>
<dbReference type="Gene3D" id="3.40.50.2300">
    <property type="match status" value="2"/>
</dbReference>
<dbReference type="PANTHER" id="PTHR46847:SF1">
    <property type="entry name" value="D-ALLOSE-BINDING PERIPLASMIC PROTEIN-RELATED"/>
    <property type="match status" value="1"/>
</dbReference>
<evidence type="ECO:0000313" key="6">
    <source>
        <dbReference type="Proteomes" id="UP000320393"/>
    </source>
</evidence>
<dbReference type="InterPro" id="IPR028082">
    <property type="entry name" value="Peripla_BP_I"/>
</dbReference>
<dbReference type="AlphaFoldDB" id="A0A537M804"/>
<keyword evidence="3" id="KW-0732">Signal</keyword>
<evidence type="ECO:0000256" key="2">
    <source>
        <dbReference type="ARBA" id="ARBA00007639"/>
    </source>
</evidence>
<dbReference type="Proteomes" id="UP000320393">
    <property type="component" value="Unassembled WGS sequence"/>
</dbReference>
<evidence type="ECO:0000313" key="5">
    <source>
        <dbReference type="EMBL" id="TMJ16388.1"/>
    </source>
</evidence>
<comment type="similarity">
    <text evidence="2">Belongs to the bacterial solute-binding protein 2 family.</text>
</comment>
<dbReference type="InterPro" id="IPR025997">
    <property type="entry name" value="SBP_2_dom"/>
</dbReference>
<comment type="caution">
    <text evidence="5">The sequence shown here is derived from an EMBL/GenBank/DDBJ whole genome shotgun (WGS) entry which is preliminary data.</text>
</comment>
<sequence>MDVHRIRKLMSGSMIAALMLLLVGGFFPPSGRAAPAKAAIGFSMPDLSESFWISMAYGVDKEAKALGVQIVKVNAGGDANVNQQISQIQDLIQRKVSAIIVGATNGAAVSPIVDRAVAGGIPVVGLSSIPATSKIVSAVGADHYSMGRLQAECLAKALGSGGNVGMMAGPAGQSWADERAKGFRETVASRFSRIKIVTESRLADNRNSALTTMEDWIQRFPTLHGVYSATDDIGAGVVDAIKAGGKTAAIKVSSSNLSPTAAQLLQSGDFVCVSIQQIVLQGQEAVKQAVNAARKQPTTSRVATPALLVTKDNMANLDMSLVSAPAGYKP</sequence>
<protein>
    <submittedName>
        <fullName evidence="5">Sugar ABC transporter substrate-binding protein</fullName>
    </submittedName>
</protein>
<reference evidence="5 6" key="1">
    <citation type="journal article" date="2019" name="Nat. Microbiol.">
        <title>Mediterranean grassland soil C-N compound turnover is dependent on rainfall and depth, and is mediated by genomically divergent microorganisms.</title>
        <authorList>
            <person name="Diamond S."/>
            <person name="Andeer P.F."/>
            <person name="Li Z."/>
            <person name="Crits-Christoph A."/>
            <person name="Burstein D."/>
            <person name="Anantharaman K."/>
            <person name="Lane K.R."/>
            <person name="Thomas B.C."/>
            <person name="Pan C."/>
            <person name="Northen T.R."/>
            <person name="Banfield J.F."/>
        </authorList>
    </citation>
    <scope>NUCLEOTIDE SEQUENCE [LARGE SCALE GENOMIC DNA]</scope>
    <source>
        <strain evidence="5">NP_5</strain>
    </source>
</reference>
<proteinExistence type="inferred from homology"/>
<feature type="domain" description="Periplasmic binding protein" evidence="4">
    <location>
        <begin position="40"/>
        <end position="296"/>
    </location>
</feature>
<dbReference type="CDD" id="cd06306">
    <property type="entry name" value="PBP1_TorT-like"/>
    <property type="match status" value="1"/>
</dbReference>
<dbReference type="EMBL" id="VBAM01000024">
    <property type="protein sequence ID" value="TMJ16388.1"/>
    <property type="molecule type" value="Genomic_DNA"/>
</dbReference>
<evidence type="ECO:0000259" key="4">
    <source>
        <dbReference type="Pfam" id="PF13407"/>
    </source>
</evidence>
<accession>A0A537M804</accession>
<dbReference type="GO" id="GO:0030313">
    <property type="term" value="C:cell envelope"/>
    <property type="evidence" value="ECO:0007669"/>
    <property type="project" value="UniProtKB-SubCell"/>
</dbReference>
<dbReference type="SUPFAM" id="SSF53822">
    <property type="entry name" value="Periplasmic binding protein-like I"/>
    <property type="match status" value="1"/>
</dbReference>
<dbReference type="GO" id="GO:0030246">
    <property type="term" value="F:carbohydrate binding"/>
    <property type="evidence" value="ECO:0007669"/>
    <property type="project" value="UniProtKB-ARBA"/>
</dbReference>